<proteinExistence type="predicted"/>
<keyword evidence="1" id="KW-1185">Reference proteome</keyword>
<sequence>MFRHVPKRSLIGRSDIGTAFRHANFEFRRVPTLERVGT</sequence>
<name>A0A914DMX9_9BILA</name>
<dbReference type="AlphaFoldDB" id="A0A914DMX9"/>
<evidence type="ECO:0000313" key="1">
    <source>
        <dbReference type="Proteomes" id="UP000887540"/>
    </source>
</evidence>
<dbReference type="WBParaSite" id="ACRNAN_scaffold3200.g19168.t1">
    <property type="protein sequence ID" value="ACRNAN_scaffold3200.g19168.t1"/>
    <property type="gene ID" value="ACRNAN_scaffold3200.g19168"/>
</dbReference>
<protein>
    <submittedName>
        <fullName evidence="2">Uncharacterized protein</fullName>
    </submittedName>
</protein>
<reference evidence="2" key="1">
    <citation type="submission" date="2022-11" db="UniProtKB">
        <authorList>
            <consortium name="WormBaseParasite"/>
        </authorList>
    </citation>
    <scope>IDENTIFICATION</scope>
</reference>
<organism evidence="1 2">
    <name type="scientific">Acrobeloides nanus</name>
    <dbReference type="NCBI Taxonomy" id="290746"/>
    <lineage>
        <taxon>Eukaryota</taxon>
        <taxon>Metazoa</taxon>
        <taxon>Ecdysozoa</taxon>
        <taxon>Nematoda</taxon>
        <taxon>Chromadorea</taxon>
        <taxon>Rhabditida</taxon>
        <taxon>Tylenchina</taxon>
        <taxon>Cephalobomorpha</taxon>
        <taxon>Cephaloboidea</taxon>
        <taxon>Cephalobidae</taxon>
        <taxon>Acrobeloides</taxon>
    </lineage>
</organism>
<evidence type="ECO:0000313" key="2">
    <source>
        <dbReference type="WBParaSite" id="ACRNAN_scaffold3200.g19168.t1"/>
    </source>
</evidence>
<accession>A0A914DMX9</accession>
<dbReference type="Proteomes" id="UP000887540">
    <property type="component" value="Unplaced"/>
</dbReference>